<keyword evidence="1" id="KW-1133">Transmembrane helix</keyword>
<comment type="caution">
    <text evidence="2">The sequence shown here is derived from an EMBL/GenBank/DDBJ whole genome shotgun (WGS) entry which is preliminary data.</text>
</comment>
<name>A0ABQ8KC16_9APHY</name>
<keyword evidence="1" id="KW-0472">Membrane</keyword>
<keyword evidence="3" id="KW-1185">Reference proteome</keyword>
<keyword evidence="1" id="KW-0812">Transmembrane</keyword>
<sequence length="205" mass="22842">MTHSEMSRLDALAHLPPALVCISQCPIVCRPGPAQDGWRPAGNVKEVVLARQLVYAAFEPDESINDSWSALDPQERCDRIGVGFRYATPYLPCVLAVSREGAGERDVDVPAAGDLPELQRGDLDVRFVKFFGFALLGVVSPFRAILLVHHLSRYASTKIAFYIVRADLYVHLMPLTRFATIIYAHSTLCAYKIHRVPTRFINVYG</sequence>
<evidence type="ECO:0000313" key="3">
    <source>
        <dbReference type="Proteomes" id="UP000814176"/>
    </source>
</evidence>
<protein>
    <submittedName>
        <fullName evidence="2">Uncharacterized protein</fullName>
    </submittedName>
</protein>
<organism evidence="2 3">
    <name type="scientific">Rhodofomes roseus</name>
    <dbReference type="NCBI Taxonomy" id="34475"/>
    <lineage>
        <taxon>Eukaryota</taxon>
        <taxon>Fungi</taxon>
        <taxon>Dikarya</taxon>
        <taxon>Basidiomycota</taxon>
        <taxon>Agaricomycotina</taxon>
        <taxon>Agaricomycetes</taxon>
        <taxon>Polyporales</taxon>
        <taxon>Rhodofomes</taxon>
    </lineage>
</organism>
<proteinExistence type="predicted"/>
<dbReference type="GeneID" id="71997131"/>
<feature type="transmembrane region" description="Helical" evidence="1">
    <location>
        <begin position="168"/>
        <end position="191"/>
    </location>
</feature>
<dbReference type="Proteomes" id="UP000814176">
    <property type="component" value="Unassembled WGS sequence"/>
</dbReference>
<accession>A0ABQ8KC16</accession>
<evidence type="ECO:0000256" key="1">
    <source>
        <dbReference type="SAM" id="Phobius"/>
    </source>
</evidence>
<dbReference type="EMBL" id="JADCUA010000014">
    <property type="protein sequence ID" value="KAH9834744.1"/>
    <property type="molecule type" value="Genomic_DNA"/>
</dbReference>
<reference evidence="2 3" key="1">
    <citation type="journal article" date="2021" name="Environ. Microbiol.">
        <title>Gene family expansions and transcriptome signatures uncover fungal adaptations to wood decay.</title>
        <authorList>
            <person name="Hage H."/>
            <person name="Miyauchi S."/>
            <person name="Viragh M."/>
            <person name="Drula E."/>
            <person name="Min B."/>
            <person name="Chaduli D."/>
            <person name="Navarro D."/>
            <person name="Favel A."/>
            <person name="Norest M."/>
            <person name="Lesage-Meessen L."/>
            <person name="Balint B."/>
            <person name="Merenyi Z."/>
            <person name="de Eugenio L."/>
            <person name="Morin E."/>
            <person name="Martinez A.T."/>
            <person name="Baldrian P."/>
            <person name="Stursova M."/>
            <person name="Martinez M.J."/>
            <person name="Novotny C."/>
            <person name="Magnuson J.K."/>
            <person name="Spatafora J.W."/>
            <person name="Maurice S."/>
            <person name="Pangilinan J."/>
            <person name="Andreopoulos W."/>
            <person name="LaButti K."/>
            <person name="Hundley H."/>
            <person name="Na H."/>
            <person name="Kuo A."/>
            <person name="Barry K."/>
            <person name="Lipzen A."/>
            <person name="Henrissat B."/>
            <person name="Riley R."/>
            <person name="Ahrendt S."/>
            <person name="Nagy L.G."/>
            <person name="Grigoriev I.V."/>
            <person name="Martin F."/>
            <person name="Rosso M.N."/>
        </authorList>
    </citation>
    <scope>NUCLEOTIDE SEQUENCE [LARGE SCALE GENOMIC DNA]</scope>
    <source>
        <strain evidence="2 3">CIRM-BRFM 1785</strain>
    </source>
</reference>
<feature type="transmembrane region" description="Helical" evidence="1">
    <location>
        <begin position="127"/>
        <end position="148"/>
    </location>
</feature>
<dbReference type="RefSeq" id="XP_047777230.1">
    <property type="nucleotide sequence ID" value="XM_047916399.1"/>
</dbReference>
<gene>
    <name evidence="2" type="ORF">C8Q71DRAFT_122177</name>
</gene>
<evidence type="ECO:0000313" key="2">
    <source>
        <dbReference type="EMBL" id="KAH9834744.1"/>
    </source>
</evidence>